<comment type="caution">
    <text evidence="2">The sequence shown here is derived from an EMBL/GenBank/DDBJ whole genome shotgun (WGS) entry which is preliminary data.</text>
</comment>
<dbReference type="Proteomes" id="UP001168128">
    <property type="component" value="Unassembled WGS sequence"/>
</dbReference>
<evidence type="ECO:0000259" key="1">
    <source>
        <dbReference type="Pfam" id="PF08818"/>
    </source>
</evidence>
<evidence type="ECO:0000313" key="3">
    <source>
        <dbReference type="Proteomes" id="UP001168128"/>
    </source>
</evidence>
<evidence type="ECO:0000313" key="2">
    <source>
        <dbReference type="EMBL" id="MDO3427354.1"/>
    </source>
</evidence>
<gene>
    <name evidence="2" type="ORF">QWT87_20980</name>
</gene>
<sequence length="127" mass="14656">MNEIEAYIKQFPDNVQETLQNIRKLINDNAPNADELFAYGMPAYKLNKKPLVYFAAFKNHIGFYATPSGHSEFQDELSKYKQGKGSVQFPLDKPIPYKLIERIVKFRVIENNKKANAKTILTKQTDN</sequence>
<dbReference type="EMBL" id="JAULSJ010000076">
    <property type="protein sequence ID" value="MDO3427354.1"/>
    <property type="molecule type" value="Genomic_DNA"/>
</dbReference>
<keyword evidence="3" id="KW-1185">Reference proteome</keyword>
<name>A0ABT8U8E4_9FLAO</name>
<dbReference type="RefSeq" id="WP_058878815.1">
    <property type="nucleotide sequence ID" value="NZ_JAULSJ010000076.1"/>
</dbReference>
<proteinExistence type="predicted"/>
<protein>
    <submittedName>
        <fullName evidence="2">DUF1801 domain-containing protein</fullName>
    </submittedName>
</protein>
<accession>A0ABT8U8E4</accession>
<dbReference type="Gene3D" id="3.90.1150.200">
    <property type="match status" value="1"/>
</dbReference>
<dbReference type="SUPFAM" id="SSF159888">
    <property type="entry name" value="YdhG-like"/>
    <property type="match status" value="1"/>
</dbReference>
<reference evidence="2" key="1">
    <citation type="submission" date="2023-07" db="EMBL/GenBank/DDBJ databases">
        <title>AMR profile of multidrug- resistance Chryseobacterium gambrini related strain.</title>
        <authorList>
            <person name="Kirdat K."/>
            <person name="Bhatt A."/>
            <person name="Kuyare S."/>
            <person name="Yadav A."/>
        </authorList>
    </citation>
    <scope>NUCLEOTIDE SEQUENCE</scope>
    <source>
        <strain evidence="2">APV-1</strain>
    </source>
</reference>
<dbReference type="InterPro" id="IPR014922">
    <property type="entry name" value="YdhG-like"/>
</dbReference>
<dbReference type="Pfam" id="PF08818">
    <property type="entry name" value="DUF1801"/>
    <property type="match status" value="1"/>
</dbReference>
<feature type="domain" description="YdhG-like" evidence="1">
    <location>
        <begin position="16"/>
        <end position="108"/>
    </location>
</feature>
<organism evidence="2 3">
    <name type="scientific">Chryseobacterium urinae</name>
    <dbReference type="NCBI Taxonomy" id="3058400"/>
    <lineage>
        <taxon>Bacteria</taxon>
        <taxon>Pseudomonadati</taxon>
        <taxon>Bacteroidota</taxon>
        <taxon>Flavobacteriia</taxon>
        <taxon>Flavobacteriales</taxon>
        <taxon>Weeksellaceae</taxon>
        <taxon>Chryseobacterium group</taxon>
        <taxon>Chryseobacterium</taxon>
    </lineage>
</organism>